<organism evidence="3 4">
    <name type="scientific">Paenibacillus rhizoplanae</name>
    <dbReference type="NCBI Taxonomy" id="1917181"/>
    <lineage>
        <taxon>Bacteria</taxon>
        <taxon>Bacillati</taxon>
        <taxon>Bacillota</taxon>
        <taxon>Bacilli</taxon>
        <taxon>Bacillales</taxon>
        <taxon>Paenibacillaceae</taxon>
        <taxon>Paenibacillus</taxon>
    </lineage>
</organism>
<keyword evidence="4" id="KW-1185">Reference proteome</keyword>
<protein>
    <submittedName>
        <fullName evidence="3">Phosphotransferase enzyme family protein</fullName>
    </submittedName>
</protein>
<comment type="similarity">
    <text evidence="1">Belongs to the pseudomonas-type ThrB family.</text>
</comment>
<dbReference type="InterPro" id="IPR050249">
    <property type="entry name" value="Pseudomonas-type_ThrB"/>
</dbReference>
<proteinExistence type="inferred from homology"/>
<comment type="caution">
    <text evidence="3">The sequence shown here is derived from an EMBL/GenBank/DDBJ whole genome shotgun (WGS) entry which is preliminary data.</text>
</comment>
<dbReference type="SUPFAM" id="SSF56112">
    <property type="entry name" value="Protein kinase-like (PK-like)"/>
    <property type="match status" value="1"/>
</dbReference>
<dbReference type="InterPro" id="IPR011009">
    <property type="entry name" value="Kinase-like_dom_sf"/>
</dbReference>
<dbReference type="Pfam" id="PF01636">
    <property type="entry name" value="APH"/>
    <property type="match status" value="1"/>
</dbReference>
<dbReference type="RefSeq" id="WP_209991121.1">
    <property type="nucleotide sequence ID" value="NZ_JBHSVQ010000001.1"/>
</dbReference>
<reference evidence="4" key="1">
    <citation type="journal article" date="2019" name="Int. J. Syst. Evol. Microbiol.">
        <title>The Global Catalogue of Microorganisms (GCM) 10K type strain sequencing project: providing services to taxonomists for standard genome sequencing and annotation.</title>
        <authorList>
            <consortium name="The Broad Institute Genomics Platform"/>
            <consortium name="The Broad Institute Genome Sequencing Center for Infectious Disease"/>
            <person name="Wu L."/>
            <person name="Ma J."/>
        </authorList>
    </citation>
    <scope>NUCLEOTIDE SEQUENCE [LARGE SCALE GENOMIC DNA]</scope>
    <source>
        <strain evidence="4">CCM 8725</strain>
    </source>
</reference>
<dbReference type="Gene3D" id="3.30.200.20">
    <property type="entry name" value="Phosphorylase Kinase, domain 1"/>
    <property type="match status" value="1"/>
</dbReference>
<name>A0ABW5F485_9BACL</name>
<accession>A0ABW5F485</accession>
<dbReference type="InterPro" id="IPR002575">
    <property type="entry name" value="Aminoglycoside_PTrfase"/>
</dbReference>
<evidence type="ECO:0000256" key="1">
    <source>
        <dbReference type="ARBA" id="ARBA00038240"/>
    </source>
</evidence>
<feature type="domain" description="Aminoglycoside phosphotransferase" evidence="2">
    <location>
        <begin position="35"/>
        <end position="270"/>
    </location>
</feature>
<evidence type="ECO:0000313" key="4">
    <source>
        <dbReference type="Proteomes" id="UP001597448"/>
    </source>
</evidence>
<gene>
    <name evidence="3" type="ORF">ACFSX3_02395</name>
</gene>
<evidence type="ECO:0000313" key="3">
    <source>
        <dbReference type="EMBL" id="MFD2408700.1"/>
    </source>
</evidence>
<dbReference type="EMBL" id="JBHUKY010000008">
    <property type="protein sequence ID" value="MFD2408700.1"/>
    <property type="molecule type" value="Genomic_DNA"/>
</dbReference>
<dbReference type="Proteomes" id="UP001597448">
    <property type="component" value="Unassembled WGS sequence"/>
</dbReference>
<sequence>MKIEPATSDIVLQALKAYDLDWTKVEYIKQSDSITFKVETETAGKLLLRIHGERCSRAEILSELEWLSHLSGAAELVVPVGLRDSSGSYILETRSEAGGEAQQLNYVTLMRWVEGEHAEGNLPDEQLNAVGVMLARMHEAGVQFVPSAEFTRPLWGADSFRKEWDKLEKYHSAMVPESGWRLYQAAAVRILGELEAKTPDPGSYGLIHGDLHFGNVVFTEDQPRAIDFGLCGYGFYLHDLAAALLELSTEQRRSLIRGYSSVRALEPDYERKLECFFVKIMIGNYSHHISNPDELPGLREEQPYALAYLREYLADSRFLFKRIEPVVIEYGAACCIPVHEAP</sequence>
<dbReference type="PANTHER" id="PTHR21064">
    <property type="entry name" value="AMINOGLYCOSIDE PHOSPHOTRANSFERASE DOMAIN-CONTAINING PROTEIN-RELATED"/>
    <property type="match status" value="1"/>
</dbReference>
<evidence type="ECO:0000259" key="2">
    <source>
        <dbReference type="Pfam" id="PF01636"/>
    </source>
</evidence>
<dbReference type="PANTHER" id="PTHR21064:SF6">
    <property type="entry name" value="AMINOGLYCOSIDE PHOSPHOTRANSFERASE DOMAIN-CONTAINING PROTEIN"/>
    <property type="match status" value="1"/>
</dbReference>
<dbReference type="Gene3D" id="3.90.1200.10">
    <property type="match status" value="1"/>
</dbReference>